<keyword evidence="3" id="KW-1185">Reference proteome</keyword>
<accession>A0ABP0III6</accession>
<gene>
    <name evidence="2" type="ORF">SCF082_LOCUS7028</name>
</gene>
<dbReference type="EMBL" id="CAXAMM010003910">
    <property type="protein sequence ID" value="CAK9001661.1"/>
    <property type="molecule type" value="Genomic_DNA"/>
</dbReference>
<dbReference type="Proteomes" id="UP001642464">
    <property type="component" value="Unassembled WGS sequence"/>
</dbReference>
<organism evidence="2 3">
    <name type="scientific">Durusdinium trenchii</name>
    <dbReference type="NCBI Taxonomy" id="1381693"/>
    <lineage>
        <taxon>Eukaryota</taxon>
        <taxon>Sar</taxon>
        <taxon>Alveolata</taxon>
        <taxon>Dinophyceae</taxon>
        <taxon>Suessiales</taxon>
        <taxon>Symbiodiniaceae</taxon>
        <taxon>Durusdinium</taxon>
    </lineage>
</organism>
<evidence type="ECO:0000313" key="2">
    <source>
        <dbReference type="EMBL" id="CAK9001661.1"/>
    </source>
</evidence>
<feature type="non-terminal residue" evidence="2">
    <location>
        <position position="1"/>
    </location>
</feature>
<comment type="caution">
    <text evidence="2">The sequence shown here is derived from an EMBL/GenBank/DDBJ whole genome shotgun (WGS) entry which is preliminary data.</text>
</comment>
<protein>
    <submittedName>
        <fullName evidence="2">Uncharacterized protein</fullName>
    </submittedName>
</protein>
<sequence>SAEEICCVGGRLALEERRVLVEGAKTLRVTRFSPLECRQNEWMIVAASDAGFTGMPTKGILPARLVPIYISGLLKRVAKAPGPQAALPTTNSSGSGILPMR</sequence>
<evidence type="ECO:0000313" key="3">
    <source>
        <dbReference type="Proteomes" id="UP001642464"/>
    </source>
</evidence>
<name>A0ABP0III6_9DINO</name>
<proteinExistence type="predicted"/>
<evidence type="ECO:0000256" key="1">
    <source>
        <dbReference type="SAM" id="MobiDB-lite"/>
    </source>
</evidence>
<feature type="region of interest" description="Disordered" evidence="1">
    <location>
        <begin position="82"/>
        <end position="101"/>
    </location>
</feature>
<reference evidence="2 3" key="1">
    <citation type="submission" date="2024-02" db="EMBL/GenBank/DDBJ databases">
        <authorList>
            <person name="Chen Y."/>
            <person name="Shah S."/>
            <person name="Dougan E. K."/>
            <person name="Thang M."/>
            <person name="Chan C."/>
        </authorList>
    </citation>
    <scope>NUCLEOTIDE SEQUENCE [LARGE SCALE GENOMIC DNA]</scope>
</reference>